<name>A0ABQ9EJ49_TEGGR</name>
<dbReference type="PANTHER" id="PTHR46402">
    <property type="entry name" value="SET AND MYND DOMAIN-CONTAINING PROTEIN 5"/>
    <property type="match status" value="1"/>
</dbReference>
<evidence type="ECO:0000256" key="3">
    <source>
        <dbReference type="ARBA" id="ARBA00022691"/>
    </source>
</evidence>
<dbReference type="Gene3D" id="6.10.140.2220">
    <property type="match status" value="1"/>
</dbReference>
<organism evidence="11 12">
    <name type="scientific">Tegillarca granosa</name>
    <name type="common">Malaysian cockle</name>
    <name type="synonym">Anadara granosa</name>
    <dbReference type="NCBI Taxonomy" id="220873"/>
    <lineage>
        <taxon>Eukaryota</taxon>
        <taxon>Metazoa</taxon>
        <taxon>Spiralia</taxon>
        <taxon>Lophotrochozoa</taxon>
        <taxon>Mollusca</taxon>
        <taxon>Bivalvia</taxon>
        <taxon>Autobranchia</taxon>
        <taxon>Pteriomorphia</taxon>
        <taxon>Arcoida</taxon>
        <taxon>Arcoidea</taxon>
        <taxon>Arcidae</taxon>
        <taxon>Tegillarca</taxon>
    </lineage>
</organism>
<keyword evidence="2" id="KW-0808">Transferase</keyword>
<dbReference type="PANTHER" id="PTHR46402:SF2">
    <property type="entry name" value="HISTONE-LYSINE N-TRIMETHYLTRANSFERASE SMYD5"/>
    <property type="match status" value="1"/>
</dbReference>
<evidence type="ECO:0000313" key="11">
    <source>
        <dbReference type="EMBL" id="KAJ8303550.1"/>
    </source>
</evidence>
<evidence type="ECO:0000256" key="4">
    <source>
        <dbReference type="ARBA" id="ARBA00022723"/>
    </source>
</evidence>
<dbReference type="SUPFAM" id="SSF82199">
    <property type="entry name" value="SET domain"/>
    <property type="match status" value="1"/>
</dbReference>
<dbReference type="Gene3D" id="2.170.270.10">
    <property type="entry name" value="SET domain"/>
    <property type="match status" value="1"/>
</dbReference>
<dbReference type="InterPro" id="IPR011990">
    <property type="entry name" value="TPR-like_helical_dom_sf"/>
</dbReference>
<keyword evidence="1" id="KW-0489">Methyltransferase</keyword>
<dbReference type="InterPro" id="IPR001214">
    <property type="entry name" value="SET_dom"/>
</dbReference>
<dbReference type="EMBL" id="JARBDR010000917">
    <property type="protein sequence ID" value="KAJ8303550.1"/>
    <property type="molecule type" value="Genomic_DNA"/>
</dbReference>
<feature type="repeat" description="TPR" evidence="8">
    <location>
        <begin position="161"/>
        <end position="194"/>
    </location>
</feature>
<dbReference type="InterPro" id="IPR019734">
    <property type="entry name" value="TPR_rpt"/>
</dbReference>
<keyword evidence="12" id="KW-1185">Reference proteome</keyword>
<dbReference type="Pfam" id="PF01753">
    <property type="entry name" value="zf-MYND"/>
    <property type="match status" value="1"/>
</dbReference>
<evidence type="ECO:0000256" key="2">
    <source>
        <dbReference type="ARBA" id="ARBA00022679"/>
    </source>
</evidence>
<evidence type="ECO:0000256" key="5">
    <source>
        <dbReference type="ARBA" id="ARBA00022771"/>
    </source>
</evidence>
<sequence length="645" mass="73513">MSDLTTHDGKTAEEYLNEARTCYVDQKDYKRAAELADIALKLDPTILEGVIIGGRACMNLKKFEESYNFYKIGLKIDPNQPTIVKDLKELQRLILEDYEKLGGEELEKGYSALQLCGQDVYPGDDELLRNEYEIIEKKYKIEKPADTGRSLEIDETTRQKAAKAAMAAHNYMLMGKYSEAIDQFTKAIEMQPGNNILVRLRAEAYFINGQAVEALKDLWAIPKPQRTVDAWKLGGKILAQIDLPVSAEFWFRKSSKLSRMKDEEAMFWFQKVRVRRLYDPLTIEYGIHVDFTEYGRAVFAKESAKAGDILFLDKPILHTVARNVGVKLGTFIMNGLCPSRSEHTKQLYDIADNLGFVYNENGGRDEIWDGHFSPVILARIWGSIASMAIRLMKESGLDQPTVEHWATAKSPYRKFIAYGNSIASDRMPVMLKLFQDIFSNCGDGVKMEITPAEFNGRFYQATCNLQSFSGPITPYHVFLNNLSNTDPTDTRPFRMMTHLEEAPPTANFCGMFPIHACLNHSCLNNVEVCDGDDNGVPGVSVRAKRDIEAKEELFTTYIDTKMPRKLRRAWLYKSFNFWCHCQRCLFEGDDPDVCTHCKKKSEDGKKFPACGKCHKAWYCSVKCQKKAWSRGHKIICKTEHSKTVD</sequence>
<dbReference type="PROSITE" id="PS01360">
    <property type="entry name" value="ZF_MYND_1"/>
    <property type="match status" value="1"/>
</dbReference>
<feature type="domain" description="SET" evidence="9">
    <location>
        <begin position="270"/>
        <end position="558"/>
    </location>
</feature>
<reference evidence="11 12" key="1">
    <citation type="submission" date="2022-12" db="EMBL/GenBank/DDBJ databases">
        <title>Chromosome-level genome of Tegillarca granosa.</title>
        <authorList>
            <person name="Kim J."/>
        </authorList>
    </citation>
    <scope>NUCLEOTIDE SEQUENCE [LARGE SCALE GENOMIC DNA]</scope>
    <source>
        <strain evidence="11">Teg-2019</strain>
        <tissue evidence="11">Adductor muscle</tissue>
    </source>
</reference>
<dbReference type="InterPro" id="IPR002893">
    <property type="entry name" value="Znf_MYND"/>
</dbReference>
<dbReference type="SMART" id="SM00028">
    <property type="entry name" value="TPR"/>
    <property type="match status" value="3"/>
</dbReference>
<evidence type="ECO:0000256" key="1">
    <source>
        <dbReference type="ARBA" id="ARBA00022603"/>
    </source>
</evidence>
<keyword evidence="4" id="KW-0479">Metal-binding</keyword>
<keyword evidence="6" id="KW-0862">Zinc</keyword>
<evidence type="ECO:0000259" key="10">
    <source>
        <dbReference type="PROSITE" id="PS50865"/>
    </source>
</evidence>
<gene>
    <name evidence="11" type="ORF">KUTeg_019946</name>
</gene>
<dbReference type="CDD" id="cd20071">
    <property type="entry name" value="SET_SMYD"/>
    <property type="match status" value="1"/>
</dbReference>
<evidence type="ECO:0000256" key="7">
    <source>
        <dbReference type="PROSITE-ProRule" id="PRU00134"/>
    </source>
</evidence>
<dbReference type="PROSITE" id="PS50865">
    <property type="entry name" value="ZF_MYND_2"/>
    <property type="match status" value="1"/>
</dbReference>
<accession>A0ABQ9EJ49</accession>
<keyword evidence="5 7" id="KW-0863">Zinc-finger</keyword>
<dbReference type="SUPFAM" id="SSF144232">
    <property type="entry name" value="HIT/MYND zinc finger-like"/>
    <property type="match status" value="1"/>
</dbReference>
<evidence type="ECO:0000313" key="12">
    <source>
        <dbReference type="Proteomes" id="UP001217089"/>
    </source>
</evidence>
<dbReference type="Gene3D" id="1.25.40.10">
    <property type="entry name" value="Tetratricopeptide repeat domain"/>
    <property type="match status" value="2"/>
</dbReference>
<dbReference type="Pfam" id="PF13181">
    <property type="entry name" value="TPR_8"/>
    <property type="match status" value="1"/>
</dbReference>
<evidence type="ECO:0000256" key="8">
    <source>
        <dbReference type="PROSITE-ProRule" id="PRU00339"/>
    </source>
</evidence>
<proteinExistence type="predicted"/>
<evidence type="ECO:0000259" key="9">
    <source>
        <dbReference type="PROSITE" id="PS50280"/>
    </source>
</evidence>
<dbReference type="Proteomes" id="UP001217089">
    <property type="component" value="Unassembled WGS sequence"/>
</dbReference>
<dbReference type="Pfam" id="PF00856">
    <property type="entry name" value="SET"/>
    <property type="match status" value="1"/>
</dbReference>
<keyword evidence="3" id="KW-0949">S-adenosyl-L-methionine</keyword>
<feature type="domain" description="MYND-type" evidence="10">
    <location>
        <begin position="594"/>
        <end position="636"/>
    </location>
</feature>
<keyword evidence="8" id="KW-0802">TPR repeat</keyword>
<dbReference type="SUPFAM" id="SSF48452">
    <property type="entry name" value="TPR-like"/>
    <property type="match status" value="1"/>
</dbReference>
<dbReference type="InterPro" id="IPR046341">
    <property type="entry name" value="SET_dom_sf"/>
</dbReference>
<evidence type="ECO:0000256" key="6">
    <source>
        <dbReference type="ARBA" id="ARBA00022833"/>
    </source>
</evidence>
<comment type="caution">
    <text evidence="11">The sequence shown here is derived from an EMBL/GenBank/DDBJ whole genome shotgun (WGS) entry which is preliminary data.</text>
</comment>
<dbReference type="PROSITE" id="PS50005">
    <property type="entry name" value="TPR"/>
    <property type="match status" value="1"/>
</dbReference>
<protein>
    <submittedName>
        <fullName evidence="11">Uncharacterized protein</fullName>
    </submittedName>
</protein>
<dbReference type="PROSITE" id="PS50280">
    <property type="entry name" value="SET"/>
    <property type="match status" value="1"/>
</dbReference>